<protein>
    <recommendedName>
        <fullName evidence="1">Immunoglobulin domain-containing protein</fullName>
    </recommendedName>
</protein>
<dbReference type="Ensembl" id="ENSCCRT00010068346.1">
    <property type="protein sequence ID" value="ENSCCRP00010062273.1"/>
    <property type="gene ID" value="ENSCCRG00010026520.1"/>
</dbReference>
<dbReference type="SUPFAM" id="SSF48726">
    <property type="entry name" value="Immunoglobulin"/>
    <property type="match status" value="1"/>
</dbReference>
<evidence type="ECO:0000259" key="1">
    <source>
        <dbReference type="SMART" id="SM00409"/>
    </source>
</evidence>
<organism evidence="2 3">
    <name type="scientific">Cyprinus carpio</name>
    <name type="common">Common carp</name>
    <dbReference type="NCBI Taxonomy" id="7962"/>
    <lineage>
        <taxon>Eukaryota</taxon>
        <taxon>Metazoa</taxon>
        <taxon>Chordata</taxon>
        <taxon>Craniata</taxon>
        <taxon>Vertebrata</taxon>
        <taxon>Euteleostomi</taxon>
        <taxon>Actinopterygii</taxon>
        <taxon>Neopterygii</taxon>
        <taxon>Teleostei</taxon>
        <taxon>Ostariophysi</taxon>
        <taxon>Cypriniformes</taxon>
        <taxon>Cyprinidae</taxon>
        <taxon>Cyprininae</taxon>
        <taxon>Cyprinus</taxon>
    </lineage>
</organism>
<dbReference type="InterPro" id="IPR036179">
    <property type="entry name" value="Ig-like_dom_sf"/>
</dbReference>
<dbReference type="InterPro" id="IPR013783">
    <property type="entry name" value="Ig-like_fold"/>
</dbReference>
<dbReference type="Proteomes" id="UP000694427">
    <property type="component" value="Unplaced"/>
</dbReference>
<evidence type="ECO:0000313" key="3">
    <source>
        <dbReference type="Proteomes" id="UP000694427"/>
    </source>
</evidence>
<accession>A0A8C1QSX5</accession>
<reference evidence="2" key="2">
    <citation type="submission" date="2025-09" db="UniProtKB">
        <authorList>
            <consortium name="Ensembl"/>
        </authorList>
    </citation>
    <scope>IDENTIFICATION</scope>
</reference>
<dbReference type="Gene3D" id="2.60.40.10">
    <property type="entry name" value="Immunoglobulins"/>
    <property type="match status" value="1"/>
</dbReference>
<sequence length="115" mass="12987">MWLTGVFGADEVKSVMEGDSVTLNPDLTQIQGFNQILWRFGSQGSIASIVGKDISYEDDEIFRDRLELDQTGNLTIKNMKTKHSGRYKAEINHSTGTLSTIFIVNVYGKHHIWSH</sequence>
<name>A0A8C1QSX5_CYPCA</name>
<feature type="domain" description="Immunoglobulin" evidence="1">
    <location>
        <begin position="10"/>
        <end position="107"/>
    </location>
</feature>
<dbReference type="AlphaFoldDB" id="A0A8C1QSX5"/>
<keyword evidence="3" id="KW-1185">Reference proteome</keyword>
<dbReference type="PANTHER" id="PTHR21063:SF4">
    <property type="entry name" value="CD48 ANTIGEN-RELATED"/>
    <property type="match status" value="1"/>
</dbReference>
<proteinExistence type="predicted"/>
<dbReference type="SMART" id="SM00409">
    <property type="entry name" value="IG"/>
    <property type="match status" value="1"/>
</dbReference>
<reference evidence="2" key="1">
    <citation type="submission" date="2025-08" db="UniProtKB">
        <authorList>
            <consortium name="Ensembl"/>
        </authorList>
    </citation>
    <scope>IDENTIFICATION</scope>
</reference>
<dbReference type="InterPro" id="IPR003599">
    <property type="entry name" value="Ig_sub"/>
</dbReference>
<evidence type="ECO:0000313" key="2">
    <source>
        <dbReference type="Ensembl" id="ENSCCRP00010062273.1"/>
    </source>
</evidence>
<dbReference type="PANTHER" id="PTHR21063">
    <property type="entry name" value="LFA-3"/>
    <property type="match status" value="1"/>
</dbReference>